<dbReference type="Pfam" id="PF00374">
    <property type="entry name" value="NiFeSe_Hases"/>
    <property type="match status" value="2"/>
</dbReference>
<accession>A0A090I4W3</accession>
<keyword evidence="6" id="KW-0460">Magnesium</keyword>
<dbReference type="EC" id="1.12.99.-" evidence="9"/>
<dbReference type="PATRIC" id="fig|2162.10.peg.1669"/>
<feature type="binding site" evidence="6">
    <location>
        <position position="454"/>
    </location>
    <ligand>
        <name>Fe cation</name>
        <dbReference type="ChEBI" id="CHEBI:24875"/>
    </ligand>
</feature>
<feature type="binding site" evidence="6">
    <location>
        <position position="42"/>
    </location>
    <ligand>
        <name>Mg(2+)</name>
        <dbReference type="ChEBI" id="CHEBI:18420"/>
    </ligand>
</feature>
<keyword evidence="6" id="KW-0408">Iron</keyword>
<evidence type="ECO:0000313" key="9">
    <source>
        <dbReference type="EMBL" id="CEA12905.1"/>
    </source>
</evidence>
<evidence type="ECO:0000256" key="5">
    <source>
        <dbReference type="ARBA" id="ARBA00023002"/>
    </source>
</evidence>
<reference evidence="11" key="4">
    <citation type="submission" date="2020-10" db="EMBL/GenBank/DDBJ databases">
        <title>Dehalococcoides mccartyi of a TCE/Cr reducing biochatode.</title>
        <authorList>
            <person name="Matturro B."/>
        </authorList>
    </citation>
    <scope>NUCLEOTIDE SEQUENCE</scope>
    <source>
        <strain evidence="11">Bin2</strain>
    </source>
</reference>
<feature type="binding site" evidence="6">
    <location>
        <position position="457"/>
    </location>
    <ligand>
        <name>Mg(2+)</name>
        <dbReference type="ChEBI" id="CHEBI:18420"/>
    </ligand>
</feature>
<proteinExistence type="inferred from homology"/>
<keyword evidence="3 6" id="KW-0533">Nickel</keyword>
<protein>
    <submittedName>
        <fullName evidence="9">F420-non-reducing hydrogenase vhc subunit A</fullName>
        <ecNumber evidence="9">1.12.99.-</ecNumber>
    </submittedName>
    <submittedName>
        <fullName evidence="8">Methyl viologen-reducing hydrogenase alpha subunit MvhA1</fullName>
    </submittedName>
    <submittedName>
        <fullName evidence="11">Ni/Fe hydrogenase subunit alpha</fullName>
    </submittedName>
</protein>
<dbReference type="GO" id="GO:0016151">
    <property type="term" value="F:nickel cation binding"/>
    <property type="evidence" value="ECO:0007669"/>
    <property type="project" value="InterPro"/>
</dbReference>
<feature type="binding site" evidence="6">
    <location>
        <position position="64"/>
    </location>
    <ligand>
        <name>Fe cation</name>
        <dbReference type="ChEBI" id="CHEBI:24875"/>
    </ligand>
</feature>
<dbReference type="PROSITE" id="PS00508">
    <property type="entry name" value="NI_HGENASE_L_2"/>
    <property type="match status" value="1"/>
</dbReference>
<evidence type="ECO:0000313" key="8">
    <source>
        <dbReference type="EMBL" id="AIS31386.1"/>
    </source>
</evidence>
<dbReference type="PROSITE" id="PS00507">
    <property type="entry name" value="NI_HGENASE_L_1"/>
    <property type="match status" value="1"/>
</dbReference>
<dbReference type="EMBL" id="JADIIL010000034">
    <property type="protein sequence ID" value="MBF4475624.1"/>
    <property type="molecule type" value="Genomic_DNA"/>
</dbReference>
<organism evidence="9">
    <name type="scientific">Methanobacterium formicicum</name>
    <dbReference type="NCBI Taxonomy" id="2162"/>
    <lineage>
        <taxon>Archaea</taxon>
        <taxon>Methanobacteriati</taxon>
        <taxon>Methanobacteriota</taxon>
        <taxon>Methanomada group</taxon>
        <taxon>Methanobacteria</taxon>
        <taxon>Methanobacteriales</taxon>
        <taxon>Methanobacteriaceae</taxon>
        <taxon>Methanobacterium</taxon>
    </lineage>
</organism>
<comment type="similarity">
    <text evidence="2 7">Belongs to the [NiFe]/[NiFeSe] hydrogenase large subunit family.</text>
</comment>
<evidence type="ECO:0000313" key="12">
    <source>
        <dbReference type="Proteomes" id="UP000062768"/>
    </source>
</evidence>
<dbReference type="STRING" id="2162.BRM9_0563"/>
<evidence type="ECO:0000256" key="6">
    <source>
        <dbReference type="PIRSR" id="PIRSR601501-1"/>
    </source>
</evidence>
<evidence type="ECO:0000256" key="3">
    <source>
        <dbReference type="ARBA" id="ARBA00022596"/>
    </source>
</evidence>
<gene>
    <name evidence="9" type="primary">vhcA</name>
    <name evidence="8" type="synonym">mvhA1</name>
    <name evidence="8" type="ORF">BRM9_0563</name>
    <name evidence="9" type="ORF">DSM1535_0544</name>
    <name evidence="11" type="ORF">ISP06_09205</name>
    <name evidence="10" type="ORF">MB9_1601</name>
</gene>
<dbReference type="Proteomes" id="UP000606900">
    <property type="component" value="Unassembled WGS sequence"/>
</dbReference>
<feature type="binding site" evidence="6">
    <location>
        <position position="451"/>
    </location>
    <ligand>
        <name>Ni(2+)</name>
        <dbReference type="ChEBI" id="CHEBI:49786"/>
    </ligand>
</feature>
<dbReference type="InterPro" id="IPR018194">
    <property type="entry name" value="Ni-dep_hyd_lsu_Ni_BS"/>
</dbReference>
<dbReference type="InterPro" id="IPR029014">
    <property type="entry name" value="NiFe-Hase_large"/>
</dbReference>
<dbReference type="OrthoDB" id="42371at2157"/>
<dbReference type="Proteomes" id="UP000062768">
    <property type="component" value="Chromosome I"/>
</dbReference>
<feature type="binding site" evidence="6">
    <location>
        <position position="64"/>
    </location>
    <ligand>
        <name>Ni(2+)</name>
        <dbReference type="ChEBI" id="CHEBI:49786"/>
    </ligand>
</feature>
<dbReference type="KEGG" id="mfc:BRM9_0563"/>
<keyword evidence="12" id="KW-1185">Reference proteome</keyword>
<dbReference type="EMBL" id="LN734822">
    <property type="protein sequence ID" value="CEL25236.1"/>
    <property type="molecule type" value="Genomic_DNA"/>
</dbReference>
<dbReference type="AlphaFoldDB" id="A0A090I4W3"/>
<dbReference type="Gene3D" id="1.10.645.10">
    <property type="entry name" value="Cytochrome-c3 Hydrogenase, chain B"/>
    <property type="match status" value="1"/>
</dbReference>
<feature type="binding site" evidence="6">
    <location>
        <position position="405"/>
    </location>
    <ligand>
        <name>Mg(2+)</name>
        <dbReference type="ChEBI" id="CHEBI:18420"/>
    </ligand>
</feature>
<evidence type="ECO:0000256" key="4">
    <source>
        <dbReference type="ARBA" id="ARBA00022723"/>
    </source>
</evidence>
<reference evidence="10" key="3">
    <citation type="submission" date="2014-09" db="EMBL/GenBank/DDBJ databases">
        <authorList>
            <person name="Bishop-Lilly K.A."/>
            <person name="Broomall S.M."/>
            <person name="Chain P.S."/>
            <person name="Chertkov O."/>
            <person name="Coyne S.R."/>
            <person name="Daligault H.E."/>
            <person name="Davenport K.W."/>
            <person name="Erkkila T."/>
            <person name="Frey K.G."/>
            <person name="Gibbons H.S."/>
            <person name="Gu W."/>
            <person name="Jaissle J."/>
            <person name="Johnson S.L."/>
            <person name="Koroleva G.I."/>
            <person name="Ladner J.T."/>
            <person name="Lo C.-C."/>
            <person name="Minogue T.D."/>
            <person name="Munk C."/>
            <person name="Palacios G.F."/>
            <person name="Redden C.L."/>
            <person name="Rosenzweig C.N."/>
            <person name="Scholz M.B."/>
            <person name="Teshima H."/>
            <person name="Xu Y."/>
        </authorList>
    </citation>
    <scope>NUCLEOTIDE SEQUENCE</scope>
    <source>
        <strain evidence="10">Mb9</strain>
    </source>
</reference>
<dbReference type="InterPro" id="IPR001501">
    <property type="entry name" value="Ni-dep_hyd_lsu"/>
</dbReference>
<reference evidence="9" key="2">
    <citation type="submission" date="2014-08" db="EMBL/GenBank/DDBJ databases">
        <authorList>
            <person name="Wibberg D."/>
        </authorList>
    </citation>
    <scope>NUCLEOTIDE SEQUENCE</scope>
</reference>
<comment type="cofactor">
    <cofactor evidence="1 6">
        <name>Ni(2+)</name>
        <dbReference type="ChEBI" id="CHEBI:49786"/>
    </cofactor>
</comment>
<dbReference type="Proteomes" id="UP000029661">
    <property type="component" value="Chromosome"/>
</dbReference>
<dbReference type="EMBL" id="LN515531">
    <property type="protein sequence ID" value="CEA12905.1"/>
    <property type="molecule type" value="Genomic_DNA"/>
</dbReference>
<dbReference type="EMBL" id="CP006933">
    <property type="protein sequence ID" value="AIS31386.1"/>
    <property type="molecule type" value="Genomic_DNA"/>
</dbReference>
<keyword evidence="4 6" id="KW-0479">Metal-binding</keyword>
<evidence type="ECO:0000313" key="10">
    <source>
        <dbReference type="EMBL" id="CEL25236.1"/>
    </source>
</evidence>
<dbReference type="SUPFAM" id="SSF56762">
    <property type="entry name" value="HydB/Nqo4-like"/>
    <property type="match status" value="1"/>
</dbReference>
<keyword evidence="5 7" id="KW-0560">Oxidoreductase</keyword>
<dbReference type="RefSeq" id="WP_048072183.1">
    <property type="nucleotide sequence ID" value="NZ_CALCVY010000017.1"/>
</dbReference>
<feature type="binding site" evidence="6">
    <location>
        <position position="61"/>
    </location>
    <ligand>
        <name>Ni(2+)</name>
        <dbReference type="ChEBI" id="CHEBI:49786"/>
    </ligand>
</feature>
<name>A0A090I4W3_METFO</name>
<dbReference type="KEGG" id="mfi:DSM1535_0544"/>
<reference evidence="8" key="1">
    <citation type="submission" date="2013-12" db="EMBL/GenBank/DDBJ databases">
        <title>The complete genome sequence of Methanobacterium sp. BRM9.</title>
        <authorList>
            <consortium name="Pastoral Greenhouse Gas Research Consortium"/>
            <person name="Kelly W.J."/>
            <person name="Leahy S.C."/>
            <person name="Perry R."/>
            <person name="Li D."/>
            <person name="Altermann E."/>
            <person name="Lambie S.C."/>
            <person name="Attwood G.T."/>
        </authorList>
    </citation>
    <scope>NUCLEOTIDE SEQUENCE [LARGE SCALE GENOMIC DNA]</scope>
    <source>
        <strain evidence="8">BRM9</strain>
    </source>
</reference>
<dbReference type="GO" id="GO:0008901">
    <property type="term" value="F:ferredoxin hydrogenase activity"/>
    <property type="evidence" value="ECO:0007669"/>
    <property type="project" value="InterPro"/>
</dbReference>
<sequence length="482" mass="52642">MKNIEISPVSRIEGHAKITVQVDDAGNVADAHFHVMEIRGFEKFLEGAAVEEAPRITPRICGICQTAHHLASAKATDMVFGLEIPETAQKLRELMLLGQYIHSHSLHFYFLGAPDLVMGPESDPAMRNVVGILKSNPDLAMMAIKTRKIGQAITGVVGGKPISPVTAIPGGQSRGITAEQQAELLSEAKNAINLIEQGVEVAKPLFAQYSEAIEALGPVESHFGALTNGGSIEFYDGPAKIIDKSGNQVYEFAAADYLDYIEEKVQPWSYLKFPYLKQIGFPEGNYRVGPLARLNVADSIPTEKASALYGEYKDQYGIAQNALLYHYARLIELMYAAERAVQLLEDDSITGTDLRQQLSEPLLTKEEAEASGETKRGVGMIEATRGILIHDYETDAGGFIKRANLIVSTGQNNLSMDIGVRETAKQMIHGEEVSEGLKNKLEMIVRAYDPCLSCATHAIDGSSPLQVDIYDSEGQLLKKHLL</sequence>
<evidence type="ECO:0000256" key="7">
    <source>
        <dbReference type="RuleBase" id="RU003896"/>
    </source>
</evidence>
<evidence type="ECO:0000256" key="1">
    <source>
        <dbReference type="ARBA" id="ARBA00001967"/>
    </source>
</evidence>
<dbReference type="PANTHER" id="PTHR43600">
    <property type="entry name" value="COENZYME F420 HYDROGENASE, SUBUNIT ALPHA"/>
    <property type="match status" value="1"/>
</dbReference>
<dbReference type="PANTHER" id="PTHR43600:SF2">
    <property type="entry name" value="F420-NON-REDUCING HYDROGENASE VHU SUBUNIT A"/>
    <property type="match status" value="1"/>
</dbReference>
<dbReference type="GeneID" id="26739840"/>
<evidence type="ECO:0000256" key="2">
    <source>
        <dbReference type="ARBA" id="ARBA00009292"/>
    </source>
</evidence>
<comment type="cofactor">
    <cofactor evidence="6">
        <name>Fe cation</name>
        <dbReference type="ChEBI" id="CHEBI:24875"/>
    </cofactor>
</comment>
<evidence type="ECO:0000313" key="11">
    <source>
        <dbReference type="EMBL" id="MBF4475624.1"/>
    </source>
</evidence>